<dbReference type="AlphaFoldDB" id="A0AAE1IN02"/>
<reference evidence="3" key="1">
    <citation type="submission" date="2023-10" db="EMBL/GenBank/DDBJ databases">
        <title>Chromosome-level genome of the transformable northern wattle, Acacia crassicarpa.</title>
        <authorList>
            <person name="Massaro I."/>
            <person name="Sinha N.R."/>
            <person name="Poethig S."/>
            <person name="Leichty A.R."/>
        </authorList>
    </citation>
    <scope>NUCLEOTIDE SEQUENCE</scope>
    <source>
        <strain evidence="3">Acra3RX</strain>
        <tissue evidence="3">Leaf</tissue>
    </source>
</reference>
<evidence type="ECO:0000313" key="3">
    <source>
        <dbReference type="EMBL" id="KAK4252767.1"/>
    </source>
</evidence>
<keyword evidence="2" id="KW-0732">Signal</keyword>
<evidence type="ECO:0000256" key="2">
    <source>
        <dbReference type="SAM" id="SignalP"/>
    </source>
</evidence>
<feature type="chain" id="PRO_5042042711" evidence="2">
    <location>
        <begin position="30"/>
        <end position="133"/>
    </location>
</feature>
<dbReference type="PROSITE" id="PS51257">
    <property type="entry name" value="PROKAR_LIPOPROTEIN"/>
    <property type="match status" value="1"/>
</dbReference>
<feature type="compositionally biased region" description="Polar residues" evidence="1">
    <location>
        <begin position="52"/>
        <end position="65"/>
    </location>
</feature>
<proteinExistence type="predicted"/>
<accession>A0AAE1IN02</accession>
<organism evidence="3 4">
    <name type="scientific">Acacia crassicarpa</name>
    <name type="common">northern wattle</name>
    <dbReference type="NCBI Taxonomy" id="499986"/>
    <lineage>
        <taxon>Eukaryota</taxon>
        <taxon>Viridiplantae</taxon>
        <taxon>Streptophyta</taxon>
        <taxon>Embryophyta</taxon>
        <taxon>Tracheophyta</taxon>
        <taxon>Spermatophyta</taxon>
        <taxon>Magnoliopsida</taxon>
        <taxon>eudicotyledons</taxon>
        <taxon>Gunneridae</taxon>
        <taxon>Pentapetalae</taxon>
        <taxon>rosids</taxon>
        <taxon>fabids</taxon>
        <taxon>Fabales</taxon>
        <taxon>Fabaceae</taxon>
        <taxon>Caesalpinioideae</taxon>
        <taxon>mimosoid clade</taxon>
        <taxon>Acacieae</taxon>
        <taxon>Acacia</taxon>
    </lineage>
</organism>
<keyword evidence="4" id="KW-1185">Reference proteome</keyword>
<comment type="caution">
    <text evidence="3">The sequence shown here is derived from an EMBL/GenBank/DDBJ whole genome shotgun (WGS) entry which is preliminary data.</text>
</comment>
<sequence>MASRGNSFVATSLVIALALSSMMMSSCSAARHLLQSAHFSVQIPENIPTNNLVSTPTLPQPNNINDAPPLPTDSSNNIPKFPQPILSSFPIIPNQNNAFTVTPPIKPISIFPKINQDLSFRSNRVFIPAPPSN</sequence>
<feature type="signal peptide" evidence="2">
    <location>
        <begin position="1"/>
        <end position="29"/>
    </location>
</feature>
<protein>
    <submittedName>
        <fullName evidence="3">Uncharacterized protein</fullName>
    </submittedName>
</protein>
<gene>
    <name evidence="3" type="ORF">QN277_014313</name>
</gene>
<evidence type="ECO:0000256" key="1">
    <source>
        <dbReference type="SAM" id="MobiDB-lite"/>
    </source>
</evidence>
<dbReference type="EMBL" id="JAWXYG010000020">
    <property type="protein sequence ID" value="KAK4252767.1"/>
    <property type="molecule type" value="Genomic_DNA"/>
</dbReference>
<dbReference type="Proteomes" id="UP001293593">
    <property type="component" value="Unassembled WGS sequence"/>
</dbReference>
<name>A0AAE1IN02_9FABA</name>
<feature type="region of interest" description="Disordered" evidence="1">
    <location>
        <begin position="52"/>
        <end position="77"/>
    </location>
</feature>
<evidence type="ECO:0000313" key="4">
    <source>
        <dbReference type="Proteomes" id="UP001293593"/>
    </source>
</evidence>